<protein>
    <recommendedName>
        <fullName evidence="4">coproporphyrinogen oxidase</fullName>
        <ecNumber evidence="4">1.3.3.3</ecNumber>
    </recommendedName>
</protein>
<keyword evidence="7" id="KW-0627">Porphyrin biosynthesis</keyword>
<evidence type="ECO:0000256" key="3">
    <source>
        <dbReference type="ARBA" id="ARBA00011738"/>
    </source>
</evidence>
<keyword evidence="10" id="KW-1185">Reference proteome</keyword>
<dbReference type="EC" id="1.3.3.3" evidence="4"/>
<dbReference type="Gene3D" id="3.40.1500.10">
    <property type="entry name" value="Coproporphyrinogen III oxidase, aerobic"/>
    <property type="match status" value="1"/>
</dbReference>
<comment type="similarity">
    <text evidence="2">Belongs to the aerobic coproporphyrinogen-III oxidase family.</text>
</comment>
<evidence type="ECO:0000313" key="9">
    <source>
        <dbReference type="EMBL" id="WKW13790.1"/>
    </source>
</evidence>
<dbReference type="KEGG" id="pspc:Strain318_000114"/>
<dbReference type="PRINTS" id="PR00073">
    <property type="entry name" value="COPRGNOXDASE"/>
</dbReference>
<reference evidence="8" key="1">
    <citation type="submission" date="2023-07" db="EMBL/GenBank/DDBJ databases">
        <authorList>
            <person name="Haufschild T."/>
            <person name="Kallscheuer N."/>
            <person name="Hammer J."/>
            <person name="Kohn T."/>
            <person name="Kabuu M."/>
            <person name="Jogler M."/>
            <person name="Wohfarth N."/>
            <person name="Heuer A."/>
            <person name="Rohde M."/>
            <person name="van Teeseling M.C.F."/>
            <person name="Jogler C."/>
        </authorList>
    </citation>
    <scope>NUCLEOTIDE SEQUENCE</scope>
    <source>
        <strain evidence="8">Strain 138</strain>
        <strain evidence="9">Strain 318</strain>
    </source>
</reference>
<proteinExistence type="inferred from homology"/>
<dbReference type="GO" id="GO:0006782">
    <property type="term" value="P:protoporphyrinogen IX biosynthetic process"/>
    <property type="evidence" value="ECO:0007669"/>
    <property type="project" value="TreeGrafter"/>
</dbReference>
<dbReference type="InterPro" id="IPR001260">
    <property type="entry name" value="Coprogen_oxidase_aer"/>
</dbReference>
<organism evidence="8">
    <name type="scientific">Pseudogemmatithrix spongiicola</name>
    <dbReference type="NCBI Taxonomy" id="3062599"/>
    <lineage>
        <taxon>Bacteria</taxon>
        <taxon>Pseudomonadati</taxon>
        <taxon>Gemmatimonadota</taxon>
        <taxon>Gemmatimonadia</taxon>
        <taxon>Gemmatimonadales</taxon>
        <taxon>Gemmatimonadaceae</taxon>
        <taxon>Pseudogemmatithrix</taxon>
    </lineage>
</organism>
<comment type="subunit">
    <text evidence="3">Homodimer.</text>
</comment>
<gene>
    <name evidence="8" type="primary">hemF</name>
    <name evidence="8" type="ORF">Strain138_000114</name>
    <name evidence="9" type="ORF">Strain318_000114</name>
</gene>
<dbReference type="GO" id="GO:0005737">
    <property type="term" value="C:cytoplasm"/>
    <property type="evidence" value="ECO:0007669"/>
    <property type="project" value="TreeGrafter"/>
</dbReference>
<dbReference type="PIRSF" id="PIRSF000166">
    <property type="entry name" value="Coproporphyri_ox"/>
    <property type="match status" value="1"/>
</dbReference>
<dbReference type="AlphaFoldDB" id="A0AA49JRZ1"/>
<comment type="pathway">
    <text evidence="1">Porphyrin-containing compound metabolism; protoporphyrin-IX biosynthesis; protoporphyrinogen-IX from coproporphyrinogen-III (O2 route): step 1/1.</text>
</comment>
<name>A0AA49JRZ1_9BACT</name>
<dbReference type="InterPro" id="IPR036406">
    <property type="entry name" value="Coprogen_oxidase_aer_sf"/>
</dbReference>
<accession>A0AA49JXN7</accession>
<keyword evidence="6" id="KW-0350">Heme biosynthesis</keyword>
<evidence type="ECO:0000313" key="8">
    <source>
        <dbReference type="EMBL" id="WKW10881.1"/>
    </source>
</evidence>
<sequence length="321" mass="35480">MTAAPARIGAASREAMAQWTSGLHDAVTAMFERLDGARFEEASWQRKGGGGGQARLLAEGKVFEKAGVNRALVEGILPPDAAARLGGNIPAGTTPHFFATGVSVVAHPRSPMVPTVHLNVRYFELSDADGNRHDAWYGGGTDLTPMHPFPEDAVHFHRVLKSACDKFNPAIFPAYKRWCDEYFRNTHRENEARGVGGIFFDHVRPDDAPFGFDAASLHRFVDSIGRVLEEAYAPLVERRRDLSYTERDKRLQLFRRSRYVEFNLLHDRGTLFGLQTGARTESVLMSMPPVAAWPAPVEPEPGSIEAQLAEMLVPRDWAAGS</sequence>
<evidence type="ECO:0000313" key="10">
    <source>
        <dbReference type="Proteomes" id="UP001229955"/>
    </source>
</evidence>
<keyword evidence="5 8" id="KW-0560">Oxidoreductase</keyword>
<dbReference type="Pfam" id="PF01218">
    <property type="entry name" value="Coprogen_oxidas"/>
    <property type="match status" value="1"/>
</dbReference>
<evidence type="ECO:0000256" key="6">
    <source>
        <dbReference type="ARBA" id="ARBA00023133"/>
    </source>
</evidence>
<accession>A0AA49JRZ1</accession>
<evidence type="ECO:0000256" key="4">
    <source>
        <dbReference type="ARBA" id="ARBA00012869"/>
    </source>
</evidence>
<dbReference type="Proteomes" id="UP001229955">
    <property type="component" value="Chromosome"/>
</dbReference>
<dbReference type="EMBL" id="CP130612">
    <property type="protein sequence ID" value="WKW10881.1"/>
    <property type="molecule type" value="Genomic_DNA"/>
</dbReference>
<dbReference type="PANTHER" id="PTHR10755:SF0">
    <property type="entry name" value="OXYGEN-DEPENDENT COPROPORPHYRINOGEN-III OXIDASE, MITOCHONDRIAL"/>
    <property type="match status" value="1"/>
</dbReference>
<dbReference type="GO" id="GO:0004109">
    <property type="term" value="F:coproporphyrinogen oxidase activity"/>
    <property type="evidence" value="ECO:0007669"/>
    <property type="project" value="UniProtKB-EC"/>
</dbReference>
<dbReference type="RefSeq" id="WP_367886591.1">
    <property type="nucleotide sequence ID" value="NZ_CP130612.1"/>
</dbReference>
<dbReference type="SUPFAM" id="SSF102886">
    <property type="entry name" value="Coproporphyrinogen III oxidase"/>
    <property type="match status" value="1"/>
</dbReference>
<evidence type="ECO:0000256" key="2">
    <source>
        <dbReference type="ARBA" id="ARBA00010644"/>
    </source>
</evidence>
<evidence type="ECO:0000256" key="7">
    <source>
        <dbReference type="ARBA" id="ARBA00023244"/>
    </source>
</evidence>
<dbReference type="EMBL" id="CP130613">
    <property type="protein sequence ID" value="WKW13790.1"/>
    <property type="molecule type" value="Genomic_DNA"/>
</dbReference>
<dbReference type="NCBIfam" id="NF003727">
    <property type="entry name" value="PRK05330.1"/>
    <property type="match status" value="1"/>
</dbReference>
<evidence type="ECO:0000256" key="1">
    <source>
        <dbReference type="ARBA" id="ARBA00005168"/>
    </source>
</evidence>
<evidence type="ECO:0000256" key="5">
    <source>
        <dbReference type="ARBA" id="ARBA00023002"/>
    </source>
</evidence>
<dbReference type="PANTHER" id="PTHR10755">
    <property type="entry name" value="COPROPORPHYRINOGEN III OXIDASE, MITOCHONDRIAL"/>
    <property type="match status" value="1"/>
</dbReference>